<reference evidence="2" key="1">
    <citation type="journal article" date="2023" name="G3 (Bethesda)">
        <title>A reference genome for the long-term kleptoplast-retaining sea slug Elysia crispata morphotype clarki.</title>
        <authorList>
            <person name="Eastman K.E."/>
            <person name="Pendleton A.L."/>
            <person name="Shaikh M.A."/>
            <person name="Suttiyut T."/>
            <person name="Ogas R."/>
            <person name="Tomko P."/>
            <person name="Gavelis G."/>
            <person name="Widhalm J.R."/>
            <person name="Wisecaver J.H."/>
        </authorList>
    </citation>
    <scope>NUCLEOTIDE SEQUENCE</scope>
    <source>
        <strain evidence="2">ECLA1</strain>
    </source>
</reference>
<comment type="caution">
    <text evidence="2">The sequence shown here is derived from an EMBL/GenBank/DDBJ whole genome shotgun (WGS) entry which is preliminary data.</text>
</comment>
<evidence type="ECO:0000256" key="1">
    <source>
        <dbReference type="SAM" id="MobiDB-lite"/>
    </source>
</evidence>
<dbReference type="AlphaFoldDB" id="A0AAE1DF38"/>
<accession>A0AAE1DF38</accession>
<evidence type="ECO:0000313" key="2">
    <source>
        <dbReference type="EMBL" id="KAK3768226.1"/>
    </source>
</evidence>
<dbReference type="EMBL" id="JAWDGP010004065">
    <property type="protein sequence ID" value="KAK3768226.1"/>
    <property type="molecule type" value="Genomic_DNA"/>
</dbReference>
<feature type="region of interest" description="Disordered" evidence="1">
    <location>
        <begin position="1"/>
        <end position="25"/>
    </location>
</feature>
<sequence length="76" mass="7867">MEKKGKIGPKSMVTSTSDSNPHSSRAAEETVVLCLHTHTVLGNAGDHVALVGALLTCPPMSLHTHTVLGNTGDHVA</sequence>
<organism evidence="2 3">
    <name type="scientific">Elysia crispata</name>
    <name type="common">lettuce slug</name>
    <dbReference type="NCBI Taxonomy" id="231223"/>
    <lineage>
        <taxon>Eukaryota</taxon>
        <taxon>Metazoa</taxon>
        <taxon>Spiralia</taxon>
        <taxon>Lophotrochozoa</taxon>
        <taxon>Mollusca</taxon>
        <taxon>Gastropoda</taxon>
        <taxon>Heterobranchia</taxon>
        <taxon>Euthyneura</taxon>
        <taxon>Panpulmonata</taxon>
        <taxon>Sacoglossa</taxon>
        <taxon>Placobranchoidea</taxon>
        <taxon>Plakobranchidae</taxon>
        <taxon>Elysia</taxon>
    </lineage>
</organism>
<keyword evidence="3" id="KW-1185">Reference proteome</keyword>
<feature type="compositionally biased region" description="Polar residues" evidence="1">
    <location>
        <begin position="12"/>
        <end position="23"/>
    </location>
</feature>
<evidence type="ECO:0000313" key="3">
    <source>
        <dbReference type="Proteomes" id="UP001283361"/>
    </source>
</evidence>
<proteinExistence type="predicted"/>
<dbReference type="Proteomes" id="UP001283361">
    <property type="component" value="Unassembled WGS sequence"/>
</dbReference>
<name>A0AAE1DF38_9GAST</name>
<gene>
    <name evidence="2" type="ORF">RRG08_031758</name>
</gene>
<protein>
    <submittedName>
        <fullName evidence="2">Uncharacterized protein</fullName>
    </submittedName>
</protein>